<sequence>MNISCMYIFMSSPTKREKAIAISWILHAMKEVFGIEKIRKDIIKTFYHAVKNPKYIRTFDAFQQYEKKPYTDKKNEIIDYCTSILGLSHYVVFTASNIQQNADDNETHYQTFLVDNRAKTLYVINPSRDLKTENGYGIYEPEVAEKVLRPFFEAHGYKVQYIDLTHPAQVITDDVFCQTWSLYILLEILKHGVHVVDIPKTQKGKYELLLGFYKTCLSEVPSVAKELQHEYAAAIKENKTMIEEESGMDIKNIKSIDVVDVVMNMTAKDMKA</sequence>
<reference evidence="1" key="1">
    <citation type="journal article" date="2020" name="Nature">
        <title>Giant virus diversity and host interactions through global metagenomics.</title>
        <authorList>
            <person name="Schulz F."/>
            <person name="Roux S."/>
            <person name="Paez-Espino D."/>
            <person name="Jungbluth S."/>
            <person name="Walsh D.A."/>
            <person name="Denef V.J."/>
            <person name="McMahon K.D."/>
            <person name="Konstantinidis K.T."/>
            <person name="Eloe-Fadrosh E.A."/>
            <person name="Kyrpides N.C."/>
            <person name="Woyke T."/>
        </authorList>
    </citation>
    <scope>NUCLEOTIDE SEQUENCE</scope>
    <source>
        <strain evidence="1">GVMAG-S-3300012000-57</strain>
    </source>
</reference>
<dbReference type="EMBL" id="MN740908">
    <property type="protein sequence ID" value="QHU17460.1"/>
    <property type="molecule type" value="Genomic_DNA"/>
</dbReference>
<evidence type="ECO:0000313" key="1">
    <source>
        <dbReference type="EMBL" id="QHU17460.1"/>
    </source>
</evidence>
<organism evidence="1">
    <name type="scientific">viral metagenome</name>
    <dbReference type="NCBI Taxonomy" id="1070528"/>
    <lineage>
        <taxon>unclassified sequences</taxon>
        <taxon>metagenomes</taxon>
        <taxon>organismal metagenomes</taxon>
    </lineage>
</organism>
<name>A0A6C0KL82_9ZZZZ</name>
<dbReference type="AlphaFoldDB" id="A0A6C0KL82"/>
<protein>
    <submittedName>
        <fullName evidence="1">Uncharacterized protein</fullName>
    </submittedName>
</protein>
<proteinExistence type="predicted"/>
<accession>A0A6C0KL82</accession>